<dbReference type="EMBL" id="ASHR01000014">
    <property type="protein sequence ID" value="ERG64986.1"/>
    <property type="molecule type" value="Genomic_DNA"/>
</dbReference>
<evidence type="ECO:0000313" key="2">
    <source>
        <dbReference type="EMBL" id="ERG64986.1"/>
    </source>
</evidence>
<dbReference type="OrthoDB" id="4793644at2"/>
<gene>
    <name evidence="2" type="ORF">L332_11095</name>
</gene>
<evidence type="ECO:0008006" key="4">
    <source>
        <dbReference type="Google" id="ProtNLM"/>
    </source>
</evidence>
<dbReference type="RefSeq" id="WP_021010003.1">
    <property type="nucleotide sequence ID" value="NZ_ASHR01000014.1"/>
</dbReference>
<comment type="caution">
    <text evidence="2">The sequence shown here is derived from an EMBL/GenBank/DDBJ whole genome shotgun (WGS) entry which is preliminary data.</text>
</comment>
<keyword evidence="1" id="KW-1133">Transmembrane helix</keyword>
<protein>
    <recommendedName>
        <fullName evidence="4">DUF4307 domain-containing protein</fullName>
    </recommendedName>
</protein>
<keyword evidence="1" id="KW-0812">Transmembrane</keyword>
<dbReference type="AlphaFoldDB" id="U1MSS6"/>
<evidence type="ECO:0000313" key="3">
    <source>
        <dbReference type="Proteomes" id="UP000016462"/>
    </source>
</evidence>
<dbReference type="InterPro" id="IPR025443">
    <property type="entry name" value="DUF4307"/>
</dbReference>
<feature type="transmembrane region" description="Helical" evidence="1">
    <location>
        <begin position="20"/>
        <end position="38"/>
    </location>
</feature>
<proteinExistence type="predicted"/>
<dbReference type="Proteomes" id="UP000016462">
    <property type="component" value="Unassembled WGS sequence"/>
</dbReference>
<evidence type="ECO:0000256" key="1">
    <source>
        <dbReference type="SAM" id="Phobius"/>
    </source>
</evidence>
<reference evidence="2 3" key="1">
    <citation type="journal article" date="2013" name="Genome Announc.">
        <title>First draft genome sequence from a member of the genus agrococcus, isolated from modern microbialites.</title>
        <authorList>
            <person name="White R.A.III."/>
            <person name="Grassa C.J."/>
            <person name="Suttle C.A."/>
        </authorList>
    </citation>
    <scope>NUCLEOTIDE SEQUENCE [LARGE SCALE GENOMIC DNA]</scope>
    <source>
        <strain evidence="2 3">RW1</strain>
    </source>
</reference>
<dbReference type="Pfam" id="PF14155">
    <property type="entry name" value="DUF4307"/>
    <property type="match status" value="1"/>
</dbReference>
<sequence length="130" mass="14502">MTHLEARYGRTRAWSRRERALGIVAGLAVLVTATLWVWSLGTDLSRTTLQTRDLGFEIVDDSTIEVVFEVTVEPGTPVSCAVEALNSAYTIVGWRETDLPASERRTETHVLEVRTTERPTTGLVSECWLP</sequence>
<keyword evidence="1" id="KW-0472">Membrane</keyword>
<keyword evidence="3" id="KW-1185">Reference proteome</keyword>
<name>U1MSS6_9MICO</name>
<accession>U1MSS6</accession>
<organism evidence="2 3">
    <name type="scientific">Agrococcus pavilionensis RW1</name>
    <dbReference type="NCBI Taxonomy" id="1330458"/>
    <lineage>
        <taxon>Bacteria</taxon>
        <taxon>Bacillati</taxon>
        <taxon>Actinomycetota</taxon>
        <taxon>Actinomycetes</taxon>
        <taxon>Micrococcales</taxon>
        <taxon>Microbacteriaceae</taxon>
        <taxon>Agrococcus</taxon>
    </lineage>
</organism>